<dbReference type="eggNOG" id="KOG1616">
    <property type="taxonomic scope" value="Eukaryota"/>
</dbReference>
<protein>
    <recommendedName>
        <fullName evidence="2">AMP-activated protein kinase glycogen-binding domain-containing protein</fullName>
    </recommendedName>
</protein>
<dbReference type="PANTHER" id="PTHR10343">
    <property type="entry name" value="5'-AMP-ACTIVATED PROTEIN KINASE , BETA SUBUNIT"/>
    <property type="match status" value="1"/>
</dbReference>
<dbReference type="InterPro" id="IPR014756">
    <property type="entry name" value="Ig_E-set"/>
</dbReference>
<feature type="non-terminal residue" evidence="3">
    <location>
        <position position="1"/>
    </location>
</feature>
<dbReference type="AlphaFoldDB" id="A0A0L0FK41"/>
<organism evidence="3 4">
    <name type="scientific">Sphaeroforma arctica JP610</name>
    <dbReference type="NCBI Taxonomy" id="667725"/>
    <lineage>
        <taxon>Eukaryota</taxon>
        <taxon>Ichthyosporea</taxon>
        <taxon>Ichthyophonida</taxon>
        <taxon>Sphaeroforma</taxon>
    </lineage>
</organism>
<dbReference type="InterPro" id="IPR032640">
    <property type="entry name" value="AMPK1_CBM"/>
</dbReference>
<sequence length="89" mass="10703">QVIYSEEGRRNVFIAWSGSRYAQVEVIGSWDQWRRPIPLVWDFDQHYAVIDLRCGEYEYKFIVDGLHTYDKSKPVRDDWSGSYNNYFTI</sequence>
<dbReference type="STRING" id="667725.A0A0L0FK41"/>
<dbReference type="GeneID" id="25911175"/>
<dbReference type="EMBL" id="KQ242940">
    <property type="protein sequence ID" value="KNC76851.1"/>
    <property type="molecule type" value="Genomic_DNA"/>
</dbReference>
<name>A0A0L0FK41_9EUKA</name>
<dbReference type="RefSeq" id="XP_014150753.1">
    <property type="nucleotide sequence ID" value="XM_014295278.1"/>
</dbReference>
<proteinExistence type="inferred from homology"/>
<dbReference type="InterPro" id="IPR013783">
    <property type="entry name" value="Ig-like_fold"/>
</dbReference>
<dbReference type="SUPFAM" id="SSF81296">
    <property type="entry name" value="E set domains"/>
    <property type="match status" value="1"/>
</dbReference>
<gene>
    <name evidence="3" type="ORF">SARC_10671</name>
</gene>
<dbReference type="OrthoDB" id="531008at2759"/>
<comment type="similarity">
    <text evidence="1">Belongs to the 5'-AMP-activated protein kinase beta subunit family.</text>
</comment>
<dbReference type="Proteomes" id="UP000054560">
    <property type="component" value="Unassembled WGS sequence"/>
</dbReference>
<dbReference type="PANTHER" id="PTHR10343:SF84">
    <property type="entry name" value="5'-AMP-ACTIVATED PROTEIN KINASE SUBUNIT BETA-1"/>
    <property type="match status" value="1"/>
</dbReference>
<feature type="domain" description="AMP-activated protein kinase glycogen-binding" evidence="2">
    <location>
        <begin position="12"/>
        <end position="89"/>
    </location>
</feature>
<accession>A0A0L0FK41</accession>
<dbReference type="Pfam" id="PF16561">
    <property type="entry name" value="AMPK1_CBM"/>
    <property type="match status" value="1"/>
</dbReference>
<dbReference type="Gene3D" id="2.60.40.10">
    <property type="entry name" value="Immunoglobulins"/>
    <property type="match status" value="1"/>
</dbReference>
<dbReference type="CDD" id="cd02859">
    <property type="entry name" value="E_set_AMPKbeta_like_N"/>
    <property type="match status" value="1"/>
</dbReference>
<evidence type="ECO:0000313" key="3">
    <source>
        <dbReference type="EMBL" id="KNC76851.1"/>
    </source>
</evidence>
<keyword evidence="4" id="KW-1185">Reference proteome</keyword>
<evidence type="ECO:0000259" key="2">
    <source>
        <dbReference type="Pfam" id="PF16561"/>
    </source>
</evidence>
<evidence type="ECO:0000256" key="1">
    <source>
        <dbReference type="ARBA" id="ARBA00010926"/>
    </source>
</evidence>
<evidence type="ECO:0000313" key="4">
    <source>
        <dbReference type="Proteomes" id="UP000054560"/>
    </source>
</evidence>
<reference evidence="3 4" key="1">
    <citation type="submission" date="2011-02" db="EMBL/GenBank/DDBJ databases">
        <title>The Genome Sequence of Sphaeroforma arctica JP610.</title>
        <authorList>
            <consortium name="The Broad Institute Genome Sequencing Platform"/>
            <person name="Russ C."/>
            <person name="Cuomo C."/>
            <person name="Young S.K."/>
            <person name="Zeng Q."/>
            <person name="Gargeya S."/>
            <person name="Alvarado L."/>
            <person name="Berlin A."/>
            <person name="Chapman S.B."/>
            <person name="Chen Z."/>
            <person name="Freedman E."/>
            <person name="Gellesch M."/>
            <person name="Goldberg J."/>
            <person name="Griggs A."/>
            <person name="Gujja S."/>
            <person name="Heilman E."/>
            <person name="Heiman D."/>
            <person name="Howarth C."/>
            <person name="Mehta T."/>
            <person name="Neiman D."/>
            <person name="Pearson M."/>
            <person name="Roberts A."/>
            <person name="Saif S."/>
            <person name="Shea T."/>
            <person name="Shenoy N."/>
            <person name="Sisk P."/>
            <person name="Stolte C."/>
            <person name="Sykes S."/>
            <person name="White J."/>
            <person name="Yandava C."/>
            <person name="Burger G."/>
            <person name="Gray M.W."/>
            <person name="Holland P.W.H."/>
            <person name="King N."/>
            <person name="Lang F.B.F."/>
            <person name="Roger A.J."/>
            <person name="Ruiz-Trillo I."/>
            <person name="Haas B."/>
            <person name="Nusbaum C."/>
            <person name="Birren B."/>
        </authorList>
    </citation>
    <scope>NUCLEOTIDE SEQUENCE [LARGE SCALE GENOMIC DNA]</scope>
    <source>
        <strain evidence="3 4">JP610</strain>
    </source>
</reference>
<dbReference type="InterPro" id="IPR050827">
    <property type="entry name" value="CRP1_MDG1_kinase"/>
</dbReference>